<dbReference type="Proteomes" id="UP001189429">
    <property type="component" value="Unassembled WGS sequence"/>
</dbReference>
<comment type="caution">
    <text evidence="2">The sequence shown here is derived from an EMBL/GenBank/DDBJ whole genome shotgun (WGS) entry which is preliminary data.</text>
</comment>
<gene>
    <name evidence="2" type="ORF">PCOR1329_LOCUS30088</name>
</gene>
<proteinExistence type="predicted"/>
<organism evidence="2 3">
    <name type="scientific">Prorocentrum cordatum</name>
    <dbReference type="NCBI Taxonomy" id="2364126"/>
    <lineage>
        <taxon>Eukaryota</taxon>
        <taxon>Sar</taxon>
        <taxon>Alveolata</taxon>
        <taxon>Dinophyceae</taxon>
        <taxon>Prorocentrales</taxon>
        <taxon>Prorocentraceae</taxon>
        <taxon>Prorocentrum</taxon>
    </lineage>
</organism>
<dbReference type="EMBL" id="CAUYUJ010011472">
    <property type="protein sequence ID" value="CAK0831846.1"/>
    <property type="molecule type" value="Genomic_DNA"/>
</dbReference>
<protein>
    <submittedName>
        <fullName evidence="2">Uncharacterized protein</fullName>
    </submittedName>
</protein>
<reference evidence="2" key="1">
    <citation type="submission" date="2023-10" db="EMBL/GenBank/DDBJ databases">
        <authorList>
            <person name="Chen Y."/>
            <person name="Shah S."/>
            <person name="Dougan E. K."/>
            <person name="Thang M."/>
            <person name="Chan C."/>
        </authorList>
    </citation>
    <scope>NUCLEOTIDE SEQUENCE [LARGE SCALE GENOMIC DNA]</scope>
</reference>
<evidence type="ECO:0000313" key="2">
    <source>
        <dbReference type="EMBL" id="CAK0831846.1"/>
    </source>
</evidence>
<sequence>SSGAPRSVRACSRTVRVPGAPGPQTPPPRPPPPSSETQAGGRRGGEEEEEEEGGGERIAVSSALPMPPRSGTAPPTRLVARGRTRPWRAVPRKAGRASLVPGPQGLPRGEEEEGGGMEVVVVYILGARRIVFLLPRSLLRHLELTVVDHLRQGRGRRAVHRAAHGPATAEHLFDGAAELLGLALVPHLPHDMSNSCCLVRFPECLMFLVFLRSRIGSFRPLMMRLVAFGSTSTFAARFWIVT</sequence>
<feature type="compositionally biased region" description="Pro residues" evidence="1">
    <location>
        <begin position="20"/>
        <end position="34"/>
    </location>
</feature>
<feature type="region of interest" description="Disordered" evidence="1">
    <location>
        <begin position="1"/>
        <end position="112"/>
    </location>
</feature>
<evidence type="ECO:0000256" key="1">
    <source>
        <dbReference type="SAM" id="MobiDB-lite"/>
    </source>
</evidence>
<accession>A0ABN9SJB2</accession>
<evidence type="ECO:0000313" key="3">
    <source>
        <dbReference type="Proteomes" id="UP001189429"/>
    </source>
</evidence>
<keyword evidence="3" id="KW-1185">Reference proteome</keyword>
<feature type="non-terminal residue" evidence="2">
    <location>
        <position position="1"/>
    </location>
</feature>
<name>A0ABN9SJB2_9DINO</name>
<feature type="compositionally biased region" description="Basic residues" evidence="1">
    <location>
        <begin position="80"/>
        <end position="95"/>
    </location>
</feature>